<name>A0A9J6CGG4_POLVA</name>
<dbReference type="AlphaFoldDB" id="A0A9J6CGG4"/>
<reference evidence="2" key="1">
    <citation type="submission" date="2021-03" db="EMBL/GenBank/DDBJ databases">
        <title>Chromosome level genome of the anhydrobiotic midge Polypedilum vanderplanki.</title>
        <authorList>
            <person name="Yoshida Y."/>
            <person name="Kikawada T."/>
            <person name="Gusev O."/>
        </authorList>
    </citation>
    <scope>NUCLEOTIDE SEQUENCE</scope>
    <source>
        <strain evidence="2">NIAS01</strain>
        <tissue evidence="2">Whole body or cell culture</tissue>
    </source>
</reference>
<keyword evidence="1" id="KW-0732">Signal</keyword>
<dbReference type="PROSITE" id="PS51257">
    <property type="entry name" value="PROKAR_LIPOPROTEIN"/>
    <property type="match status" value="1"/>
</dbReference>
<dbReference type="OrthoDB" id="5135415at2759"/>
<organism evidence="2 3">
    <name type="scientific">Polypedilum vanderplanki</name>
    <name type="common">Sleeping chironomid midge</name>
    <dbReference type="NCBI Taxonomy" id="319348"/>
    <lineage>
        <taxon>Eukaryota</taxon>
        <taxon>Metazoa</taxon>
        <taxon>Ecdysozoa</taxon>
        <taxon>Arthropoda</taxon>
        <taxon>Hexapoda</taxon>
        <taxon>Insecta</taxon>
        <taxon>Pterygota</taxon>
        <taxon>Neoptera</taxon>
        <taxon>Endopterygota</taxon>
        <taxon>Diptera</taxon>
        <taxon>Nematocera</taxon>
        <taxon>Chironomoidea</taxon>
        <taxon>Chironomidae</taxon>
        <taxon>Chironominae</taxon>
        <taxon>Polypedilum</taxon>
        <taxon>Polypedilum</taxon>
    </lineage>
</organism>
<feature type="chain" id="PRO_5039934801" evidence="1">
    <location>
        <begin position="20"/>
        <end position="106"/>
    </location>
</feature>
<sequence length="106" mass="11542">MSKFVILFVLIAFIGASSCICFWPWKGNGVLNVCKQIDKIGCVGVSSDNKCENLVEGPYLSGFTSGNYTCTIFDSTNCVGTSVSVDKDGWNRFPIEPKSLKCPCIK</sequence>
<keyword evidence="3" id="KW-1185">Reference proteome</keyword>
<protein>
    <submittedName>
        <fullName evidence="2">Uncharacterized protein</fullName>
    </submittedName>
</protein>
<comment type="caution">
    <text evidence="2">The sequence shown here is derived from an EMBL/GenBank/DDBJ whole genome shotgun (WGS) entry which is preliminary data.</text>
</comment>
<dbReference type="EMBL" id="JADBJN010000001">
    <property type="protein sequence ID" value="KAG5681282.1"/>
    <property type="molecule type" value="Genomic_DNA"/>
</dbReference>
<evidence type="ECO:0000256" key="1">
    <source>
        <dbReference type="SAM" id="SignalP"/>
    </source>
</evidence>
<evidence type="ECO:0000313" key="3">
    <source>
        <dbReference type="Proteomes" id="UP001107558"/>
    </source>
</evidence>
<proteinExistence type="predicted"/>
<evidence type="ECO:0000313" key="2">
    <source>
        <dbReference type="EMBL" id="KAG5681282.1"/>
    </source>
</evidence>
<dbReference type="Proteomes" id="UP001107558">
    <property type="component" value="Chromosome 1"/>
</dbReference>
<accession>A0A9J6CGG4</accession>
<gene>
    <name evidence="2" type="ORF">PVAND_010733</name>
</gene>
<feature type="signal peptide" evidence="1">
    <location>
        <begin position="1"/>
        <end position="19"/>
    </location>
</feature>